<reference evidence="13" key="1">
    <citation type="submission" date="2022-11" db="EMBL/GenBank/DDBJ databases">
        <authorList>
            <person name="Scott C."/>
            <person name="Bruce N."/>
        </authorList>
    </citation>
    <scope>NUCLEOTIDE SEQUENCE</scope>
</reference>
<evidence type="ECO:0000256" key="8">
    <source>
        <dbReference type="ARBA" id="ARBA00023242"/>
    </source>
</evidence>
<feature type="region of interest" description="Disordered" evidence="10">
    <location>
        <begin position="1"/>
        <end position="21"/>
    </location>
</feature>
<feature type="compositionally biased region" description="Low complexity" evidence="10">
    <location>
        <begin position="7"/>
        <end position="16"/>
    </location>
</feature>
<dbReference type="Pfam" id="PF02826">
    <property type="entry name" value="2-Hacid_dh_C"/>
    <property type="match status" value="1"/>
</dbReference>
<evidence type="ECO:0000313" key="13">
    <source>
        <dbReference type="EMBL" id="CAI4210266.1"/>
    </source>
</evidence>
<feature type="region of interest" description="Disordered" evidence="10">
    <location>
        <begin position="689"/>
        <end position="729"/>
    </location>
</feature>
<comment type="caution">
    <text evidence="13">The sequence shown here is derived from an EMBL/GenBank/DDBJ whole genome shotgun (WGS) entry which is preliminary data.</text>
</comment>
<keyword evidence="6" id="KW-0805">Transcription regulation</keyword>
<proteinExistence type="predicted"/>
<evidence type="ECO:0000256" key="2">
    <source>
        <dbReference type="ARBA" id="ARBA00013184"/>
    </source>
</evidence>
<dbReference type="GO" id="GO:0032931">
    <property type="term" value="F:histone H3K56 acetyltransferase activity"/>
    <property type="evidence" value="ECO:0007669"/>
    <property type="project" value="TreeGrafter"/>
</dbReference>
<dbReference type="PROSITE" id="PS00065">
    <property type="entry name" value="D_2_HYDROXYACID_DH_1"/>
    <property type="match status" value="1"/>
</dbReference>
<comment type="subcellular location">
    <subcellularLocation>
        <location evidence="1">Nucleus</location>
    </subcellularLocation>
</comment>
<dbReference type="SUPFAM" id="SSF51735">
    <property type="entry name" value="NAD(P)-binding Rossmann-fold domains"/>
    <property type="match status" value="1"/>
</dbReference>
<evidence type="ECO:0000256" key="9">
    <source>
        <dbReference type="ARBA" id="ARBA00048940"/>
    </source>
</evidence>
<keyword evidence="4" id="KW-0227">DNA damage</keyword>
<dbReference type="Pfam" id="PF08214">
    <property type="entry name" value="HAT_KAT11"/>
    <property type="match status" value="1"/>
</dbReference>
<dbReference type="OrthoDB" id="3361892at2759"/>
<protein>
    <recommendedName>
        <fullName evidence="2">histone acetyltransferase</fullName>
        <ecNumber evidence="2">2.3.1.48</ecNumber>
    </recommendedName>
</protein>
<dbReference type="SMART" id="SM01250">
    <property type="entry name" value="KAT11"/>
    <property type="match status" value="1"/>
</dbReference>
<evidence type="ECO:0000259" key="12">
    <source>
        <dbReference type="Pfam" id="PF02826"/>
    </source>
</evidence>
<evidence type="ECO:0000256" key="3">
    <source>
        <dbReference type="ARBA" id="ARBA00022679"/>
    </source>
</evidence>
<dbReference type="GO" id="GO:0006355">
    <property type="term" value="P:regulation of DNA-templated transcription"/>
    <property type="evidence" value="ECO:0007669"/>
    <property type="project" value="InterPro"/>
</dbReference>
<feature type="compositionally biased region" description="Polar residues" evidence="10">
    <location>
        <begin position="396"/>
        <end position="408"/>
    </location>
</feature>
<name>A0A9P1GTY2_9PEZI</name>
<evidence type="ECO:0000256" key="5">
    <source>
        <dbReference type="ARBA" id="ARBA00022990"/>
    </source>
</evidence>
<dbReference type="Pfam" id="PF00389">
    <property type="entry name" value="2-Hacid_dh"/>
    <property type="match status" value="1"/>
</dbReference>
<dbReference type="AlphaFoldDB" id="A0A9P1GTY2"/>
<keyword evidence="7" id="KW-0804">Transcription</keyword>
<dbReference type="EC" id="2.3.1.48" evidence="2"/>
<dbReference type="GO" id="GO:0005634">
    <property type="term" value="C:nucleus"/>
    <property type="evidence" value="ECO:0007669"/>
    <property type="project" value="UniProtKB-SubCell"/>
</dbReference>
<dbReference type="Proteomes" id="UP000838763">
    <property type="component" value="Unassembled WGS sequence"/>
</dbReference>
<feature type="domain" description="D-isomer specific 2-hydroxyacid dehydrogenase catalytic" evidence="11">
    <location>
        <begin position="118"/>
        <end position="365"/>
    </location>
</feature>
<dbReference type="GO" id="GO:0016616">
    <property type="term" value="F:oxidoreductase activity, acting on the CH-OH group of donors, NAD or NADP as acceptor"/>
    <property type="evidence" value="ECO:0007669"/>
    <property type="project" value="InterPro"/>
</dbReference>
<evidence type="ECO:0000313" key="14">
    <source>
        <dbReference type="Proteomes" id="UP000838763"/>
    </source>
</evidence>
<evidence type="ECO:0000256" key="10">
    <source>
        <dbReference type="SAM" id="MobiDB-lite"/>
    </source>
</evidence>
<dbReference type="InterPro" id="IPR006139">
    <property type="entry name" value="D-isomer_2_OHA_DH_cat_dom"/>
</dbReference>
<dbReference type="InterPro" id="IPR036291">
    <property type="entry name" value="NAD(P)-bd_dom_sf"/>
</dbReference>
<feature type="region of interest" description="Disordered" evidence="10">
    <location>
        <begin position="379"/>
        <end position="408"/>
    </location>
</feature>
<comment type="catalytic activity">
    <reaction evidence="9">
        <text>L-lysyl-[histone] + acetyl-CoA = N(6)-acetyl-L-lysyl-[histone] + CoA + H(+)</text>
        <dbReference type="Rhea" id="RHEA:21992"/>
        <dbReference type="Rhea" id="RHEA-COMP:9845"/>
        <dbReference type="Rhea" id="RHEA-COMP:11338"/>
        <dbReference type="ChEBI" id="CHEBI:15378"/>
        <dbReference type="ChEBI" id="CHEBI:29969"/>
        <dbReference type="ChEBI" id="CHEBI:57287"/>
        <dbReference type="ChEBI" id="CHEBI:57288"/>
        <dbReference type="ChEBI" id="CHEBI:61930"/>
        <dbReference type="EC" id="2.3.1.48"/>
    </reaction>
    <physiologicalReaction direction="left-to-right" evidence="9">
        <dbReference type="Rhea" id="RHEA:21993"/>
    </physiologicalReaction>
</comment>
<dbReference type="PANTHER" id="PTHR31571">
    <property type="entry name" value="ALTERED INHERITANCE OF MITOCHONDRIA PROTEIN 6"/>
    <property type="match status" value="1"/>
</dbReference>
<evidence type="ECO:0000256" key="6">
    <source>
        <dbReference type="ARBA" id="ARBA00023015"/>
    </source>
</evidence>
<accession>A0A9P1GTY2</accession>
<dbReference type="GO" id="GO:0006974">
    <property type="term" value="P:DNA damage response"/>
    <property type="evidence" value="ECO:0007669"/>
    <property type="project" value="UniProtKB-KW"/>
</dbReference>
<evidence type="ECO:0000256" key="4">
    <source>
        <dbReference type="ARBA" id="ARBA00022763"/>
    </source>
</evidence>
<dbReference type="InterPro" id="IPR013178">
    <property type="entry name" value="Histone_AcTrfase_Rtt109/CBP"/>
</dbReference>
<keyword evidence="8" id="KW-0539">Nucleus</keyword>
<dbReference type="InterPro" id="IPR016849">
    <property type="entry name" value="Rtt109"/>
</dbReference>
<evidence type="ECO:0000256" key="1">
    <source>
        <dbReference type="ARBA" id="ARBA00004123"/>
    </source>
</evidence>
<keyword evidence="3" id="KW-0808">Transferase</keyword>
<organism evidence="13 14">
    <name type="scientific">Parascedosporium putredinis</name>
    <dbReference type="NCBI Taxonomy" id="1442378"/>
    <lineage>
        <taxon>Eukaryota</taxon>
        <taxon>Fungi</taxon>
        <taxon>Dikarya</taxon>
        <taxon>Ascomycota</taxon>
        <taxon>Pezizomycotina</taxon>
        <taxon>Sordariomycetes</taxon>
        <taxon>Hypocreomycetidae</taxon>
        <taxon>Microascales</taxon>
        <taxon>Microascaceae</taxon>
        <taxon>Parascedosporium</taxon>
    </lineage>
</organism>
<dbReference type="PROSITE" id="PS51728">
    <property type="entry name" value="RTT109_HAT"/>
    <property type="match status" value="1"/>
</dbReference>
<evidence type="ECO:0000256" key="7">
    <source>
        <dbReference type="ARBA" id="ARBA00023163"/>
    </source>
</evidence>
<dbReference type="InterPro" id="IPR029752">
    <property type="entry name" value="D-isomer_DH_CS1"/>
</dbReference>
<keyword evidence="14" id="KW-1185">Reference proteome</keyword>
<gene>
    <name evidence="13" type="ORF">PPNO1_LOCUS73</name>
</gene>
<dbReference type="CDD" id="cd12168">
    <property type="entry name" value="Mand_dh_like"/>
    <property type="match status" value="1"/>
</dbReference>
<dbReference type="InterPro" id="IPR051236">
    <property type="entry name" value="HAT_RTT109-like"/>
</dbReference>
<dbReference type="PANTHER" id="PTHR31571:SF2">
    <property type="entry name" value="HISTONE ACETYLTRANSFERASE RTT109"/>
    <property type="match status" value="1"/>
</dbReference>
<dbReference type="GO" id="GO:0051287">
    <property type="term" value="F:NAD binding"/>
    <property type="evidence" value="ECO:0007669"/>
    <property type="project" value="InterPro"/>
</dbReference>
<feature type="domain" description="D-isomer specific 2-hydroxyacid dehydrogenase NAD-binding" evidence="12">
    <location>
        <begin position="172"/>
        <end position="280"/>
    </location>
</feature>
<dbReference type="InterPro" id="IPR006140">
    <property type="entry name" value="D-isomer_DH_NAD-bd"/>
</dbReference>
<keyword evidence="5" id="KW-0007">Acetylation</keyword>
<dbReference type="SUPFAM" id="SSF52283">
    <property type="entry name" value="Formate/glycerate dehydrogenase catalytic domain-like"/>
    <property type="match status" value="1"/>
</dbReference>
<dbReference type="Gene3D" id="3.40.50.720">
    <property type="entry name" value="NAD(P)-binding Rossmann-like Domain"/>
    <property type="match status" value="4"/>
</dbReference>
<feature type="region of interest" description="Disordered" evidence="10">
    <location>
        <begin position="637"/>
        <end position="658"/>
    </location>
</feature>
<sequence>MPPSTPVPASTPRSSSPAPPLPDIITNGLGAAAAAAALPASLDRLSPVARRPRVLHIGDPIKYNFETYASFSTCCEIIRPSTPERARPEFIKALKEERWGDFDAIFRPFWGTGGEMGQWDAELIQLLPPSVKVFASAGAGFDWADTKLLGSRGVIYCNSGLAAAEAVADFGVAMIISTFRHLPWCITASGDGAAFKDCHARATGVSRNLRGQVLGIIGMGNIGQQLAVRLRHGFAMEIHYHDVLRKPVRLEKTFDATFHDTLESLVRASDCVVLCTPSGPKVITLVDEEALAGALEDDLISAIALDVHASEPHPHPRLLKFAGERAMLTCHNAGGTVETHRGFEELSMRNIMAAMAGSDPITPVNMQYLVRNYSDVATMTSSSSTRPGGSGGDDSITNSTANTPQDSLSQRLAGVLPKGYKFGIYHLSTPPTKTDPLCHAPPKERPDKTYVENSFLALSIDVPKDAGKQEGSGGAGEMQRVLVFALEVFIFTTAHSSTFFVSKADSTGYLHLLNLPKGAPSVIRDVTTAFVSYLVECRRRKDAQCVVSLFARAQAQYLFPGSVENAGKHVLDDRGLVKWWYETRAFLPRGGGAAEDKWELGHPLELISHYCREYDQVPPRCLIPGFPDDPKARFRDELDEEASNPPGSCGDRGGGDRRHSLWRTAVNAPARRHPDAAFSHSAEACAVAKKSSSGSGDEDKATAGSLAELAGPKTPDPKSESGGPGERLFDERGYKRVSELLLQLDFSTLDLAVGSTRRWVGEVGMGSSWNVDVTGEREIAAVVEGAARGPGGGGEKPVVNNLAGLIKRKRDGADQQGKVNVLGAGLIRKKPKPEPQADV</sequence>
<dbReference type="EMBL" id="CALLCH030000001">
    <property type="protein sequence ID" value="CAI4210266.1"/>
    <property type="molecule type" value="Genomic_DNA"/>
</dbReference>
<evidence type="ECO:0000259" key="11">
    <source>
        <dbReference type="Pfam" id="PF00389"/>
    </source>
</evidence>